<comment type="caution">
    <text evidence="3">The sequence shown here is derived from an EMBL/GenBank/DDBJ whole genome shotgun (WGS) entry which is preliminary data.</text>
</comment>
<evidence type="ECO:0000313" key="4">
    <source>
        <dbReference type="Proteomes" id="UP000241890"/>
    </source>
</evidence>
<name>A0A2R5GP39_9STRA</name>
<dbReference type="InParanoid" id="A0A2R5GP39"/>
<dbReference type="InterPro" id="IPR029060">
    <property type="entry name" value="PIN-like_dom_sf"/>
</dbReference>
<protein>
    <submittedName>
        <fullName evidence="3">Constitutive coactivator of peroxisome proliferator-activated receptor gamma</fullName>
    </submittedName>
</protein>
<gene>
    <name evidence="3" type="ORF">FCC1311_088712</name>
</gene>
<dbReference type="PANTHER" id="PTHR15665">
    <property type="entry name" value="ASTEROID PROTEIN"/>
    <property type="match status" value="1"/>
</dbReference>
<keyword evidence="4" id="KW-1185">Reference proteome</keyword>
<dbReference type="Pfam" id="PF12813">
    <property type="entry name" value="XPG_I_2"/>
    <property type="match status" value="1"/>
</dbReference>
<dbReference type="EMBL" id="BEYU01000126">
    <property type="protein sequence ID" value="GBG32646.1"/>
    <property type="molecule type" value="Genomic_DNA"/>
</dbReference>
<organism evidence="3 4">
    <name type="scientific">Hondaea fermentalgiana</name>
    <dbReference type="NCBI Taxonomy" id="2315210"/>
    <lineage>
        <taxon>Eukaryota</taxon>
        <taxon>Sar</taxon>
        <taxon>Stramenopiles</taxon>
        <taxon>Bigyra</taxon>
        <taxon>Labyrinthulomycetes</taxon>
        <taxon>Thraustochytrida</taxon>
        <taxon>Thraustochytriidae</taxon>
        <taxon>Hondaea</taxon>
    </lineage>
</organism>
<dbReference type="SUPFAM" id="SSF88723">
    <property type="entry name" value="PIN domain-like"/>
    <property type="match status" value="1"/>
</dbReference>
<dbReference type="InterPro" id="IPR026832">
    <property type="entry name" value="Asteroid"/>
</dbReference>
<dbReference type="Proteomes" id="UP000241890">
    <property type="component" value="Unassembled WGS sequence"/>
</dbReference>
<evidence type="ECO:0000313" key="3">
    <source>
        <dbReference type="EMBL" id="GBG32646.1"/>
    </source>
</evidence>
<feature type="domain" description="Asteroid" evidence="2">
    <location>
        <begin position="148"/>
        <end position="230"/>
    </location>
</feature>
<dbReference type="PANTHER" id="PTHR15665:SF1">
    <property type="entry name" value="PROTEIN ASTEROID HOMOLOG 1"/>
    <property type="match status" value="1"/>
</dbReference>
<accession>A0A2R5GP39</accession>
<dbReference type="Gene3D" id="3.40.50.1010">
    <property type="entry name" value="5'-nuclease"/>
    <property type="match status" value="1"/>
</dbReference>
<dbReference type="OrthoDB" id="25987at2759"/>
<dbReference type="InterPro" id="IPR039436">
    <property type="entry name" value="Asteroid_dom"/>
</dbReference>
<reference evidence="3 4" key="1">
    <citation type="submission" date="2017-12" db="EMBL/GenBank/DDBJ databases">
        <title>Sequencing, de novo assembly and annotation of complete genome of a new Thraustochytrid species, strain FCC1311.</title>
        <authorList>
            <person name="Sedici K."/>
            <person name="Godart F."/>
            <person name="Aiese Cigliano R."/>
            <person name="Sanseverino W."/>
            <person name="Barakat M."/>
            <person name="Ortet P."/>
            <person name="Marechal E."/>
            <person name="Cagnac O."/>
            <person name="Amato A."/>
        </authorList>
    </citation>
    <scope>NUCLEOTIDE SEQUENCE [LARGE SCALE GENOMIC DNA]</scope>
</reference>
<evidence type="ECO:0000259" key="2">
    <source>
        <dbReference type="Pfam" id="PF12813"/>
    </source>
</evidence>
<sequence>MGVRGLARLARTRCTPTRVELGPANKLLIDGPALTYHLFQETRIPWHAGGDLASFARAVRGFASDLCSCGVRLEIFFDLAEAVDDAKIQCTLQRRAGDVRAVKKVVKALANAECPPGFVLPLLAFDVVRTVFKDLGVPVTEASASVPFGCEADPYIARAAGLDPSAIVLTNDSDLLCFAQVSAVAFLDYLEVVDDSLTVVRTFRPQQVAAALGIAEKDLPSLACLVGNDHGDPMEIALWHDKLKLNRSALNSQQVILAAAAALRKQGTALATKLGSSWQQAHAHTEAWYGEASQNASTPSVSVADCYWWPRPVVEDFGKSDFIADILRPLREAILGDQLRLERGPPQFTPILRCFSDSENKLQELRSCAERVKTGMNTDAVIDIAQLCLRMSSIEPFDDAEIARIKTVWSKSKESHNASAMVPATQKIPTPRLASTASLLQGVLHTVFSLSGSSDTNKTIPLSYFFDASHLIP</sequence>
<proteinExistence type="inferred from homology"/>
<evidence type="ECO:0000256" key="1">
    <source>
        <dbReference type="ARBA" id="ARBA00007398"/>
    </source>
</evidence>
<keyword evidence="3" id="KW-0675">Receptor</keyword>
<dbReference type="AlphaFoldDB" id="A0A2R5GP39"/>
<comment type="similarity">
    <text evidence="1">Belongs to the asteroid family.</text>
</comment>